<dbReference type="GO" id="GO:0051920">
    <property type="term" value="F:peroxiredoxin activity"/>
    <property type="evidence" value="ECO:0007669"/>
    <property type="project" value="InterPro"/>
</dbReference>
<dbReference type="AlphaFoldDB" id="A0A069AF72"/>
<organism evidence="2">
    <name type="scientific">Clostridioides difficile</name>
    <name type="common">Peptoclostridium difficile</name>
    <dbReference type="NCBI Taxonomy" id="1496"/>
    <lineage>
        <taxon>Bacteria</taxon>
        <taxon>Bacillati</taxon>
        <taxon>Bacillota</taxon>
        <taxon>Clostridia</taxon>
        <taxon>Peptostreptococcales</taxon>
        <taxon>Peptostreptococcaceae</taxon>
        <taxon>Clostridioides</taxon>
    </lineage>
</organism>
<dbReference type="InterPro" id="IPR003779">
    <property type="entry name" value="CMD-like"/>
</dbReference>
<dbReference type="PANTHER" id="PTHR33930:SF2">
    <property type="entry name" value="BLR3452 PROTEIN"/>
    <property type="match status" value="1"/>
</dbReference>
<dbReference type="PANTHER" id="PTHR33930">
    <property type="entry name" value="ALKYL HYDROPEROXIDE REDUCTASE AHPD"/>
    <property type="match status" value="1"/>
</dbReference>
<reference evidence="2" key="1">
    <citation type="submission" date="2014-07" db="EMBL/GenBank/DDBJ databases">
        <authorList>
            <person name="Monot Marc"/>
        </authorList>
    </citation>
    <scope>NUCLEOTIDE SEQUENCE</scope>
    <source>
        <strain evidence="4">7032989</strain>
        <strain evidence="3">7032994</strain>
    </source>
</reference>
<dbReference type="EMBL" id="LK932517">
    <property type="protein sequence ID" value="CDS88004.1"/>
    <property type="molecule type" value="Genomic_DNA"/>
</dbReference>
<dbReference type="EMBL" id="LK932403">
    <property type="protein sequence ID" value="CDS88149.1"/>
    <property type="molecule type" value="Genomic_DNA"/>
</dbReference>
<evidence type="ECO:0000259" key="1">
    <source>
        <dbReference type="Pfam" id="PF02627"/>
    </source>
</evidence>
<name>A0A069AF72_CLODI</name>
<evidence type="ECO:0000313" key="4">
    <source>
        <dbReference type="EMBL" id="CDT17508.1"/>
    </source>
</evidence>
<evidence type="ECO:0000313" key="2">
    <source>
        <dbReference type="EMBL" id="CDS88004.1"/>
    </source>
</evidence>
<dbReference type="SUPFAM" id="SSF69118">
    <property type="entry name" value="AhpD-like"/>
    <property type="match status" value="1"/>
</dbReference>
<dbReference type="EMBL" id="LK932994">
    <property type="protein sequence ID" value="CDT17508.1"/>
    <property type="molecule type" value="Genomic_DNA"/>
</dbReference>
<dbReference type="Gene3D" id="1.20.1290.10">
    <property type="entry name" value="AhpD-like"/>
    <property type="match status" value="1"/>
</dbReference>
<dbReference type="RefSeq" id="WP_021366809.1">
    <property type="nucleotide sequence ID" value="NZ_BBYB01000003.1"/>
</dbReference>
<sequence length="110" mass="12401">MNIREMKEYRGFYNKKLSETDEFFRVFGSLDDKTYSEGAISKKNKELMGLAISILSRCDECICYHIEGCINSGASKDEIIEAIKIGVIGGGSITYPNARFAIKILEEFNI</sequence>
<dbReference type="InterPro" id="IPR029032">
    <property type="entry name" value="AhpD-like"/>
</dbReference>
<gene>
    <name evidence="4" type="ORF">BN1095_330421</name>
    <name evidence="2" type="ORF">BN1096_630144</name>
    <name evidence="3" type="ORF">BN1097_640008</name>
</gene>
<dbReference type="Pfam" id="PF02627">
    <property type="entry name" value="CMD"/>
    <property type="match status" value="1"/>
</dbReference>
<evidence type="ECO:0000313" key="3">
    <source>
        <dbReference type="EMBL" id="CDS88149.1"/>
    </source>
</evidence>
<feature type="domain" description="Carboxymuconolactone decarboxylase-like" evidence="1">
    <location>
        <begin position="22"/>
        <end position="99"/>
    </location>
</feature>
<proteinExistence type="predicted"/>
<accession>A0A069AF72</accession>
<protein>
    <submittedName>
        <fullName evidence="2">Putative decarboxylase</fullName>
    </submittedName>
</protein>